<proteinExistence type="inferred from homology"/>
<keyword evidence="4 5" id="KW-0975">Bacterial flagellum</keyword>
<gene>
    <name evidence="8" type="primary">fliD</name>
    <name evidence="8" type="ORF">TUM19329_16350</name>
</gene>
<evidence type="ECO:0000259" key="6">
    <source>
        <dbReference type="Pfam" id="PF02465"/>
    </source>
</evidence>
<comment type="subunit">
    <text evidence="2 5">Homopentamer.</text>
</comment>
<accession>A0A6F8T3L1</accession>
<keyword evidence="8" id="KW-0282">Flagellum</keyword>
<sequence length="543" mass="57905">MSLSSPGIGSGLDVKTLVEALVKAEITPLQTRHDNKLTSVNTELSAIGQLKSSLANLQTSLNNLSDVTKFYNMKYSVSNVDFLSATLTSQATKGTYQVEVEALAQQQSLASTYLNPTSVGSGNITINFGTYNPDKTVFTANGDAAPVNVTIAPGSDSLVAIRDAINDTNSGVTASIVQDSLGSRLTLTSSKTGENYAMQVSSSIPELNYDPTMGNNALTETIAAQNSVVKINGLSLTQSTNQLQDAISGVTINLKKAEPGTITTLTVDDNKDQLTNLIKDFVSKYNDSMTFLTNLTGYNKDTKQSGLFQGDPQFRNLKLNLGKWATSPLVKSTNSIQSLADLGITTTENGLLELNQDKYNTALSNHYADIGALFAKTATPTDSNIRINSVNAQVPAGKYDVFLSEFTPGVNMAGTIGSFPATSSDGITLNGSDDLGGLSIKVLSGSDGSRGQIVVNDGIAVLMNHFLDSYMDTAGDLNQRAEQLNKQVNLLSKTQTQINARSVSVQNRYLKQFNALDVLLTQMQSTSSFLTQQLAALPKFNTK</sequence>
<evidence type="ECO:0000256" key="1">
    <source>
        <dbReference type="ARBA" id="ARBA00009764"/>
    </source>
</evidence>
<dbReference type="Pfam" id="PF07195">
    <property type="entry name" value="FliD_C"/>
    <property type="match status" value="1"/>
</dbReference>
<evidence type="ECO:0000256" key="3">
    <source>
        <dbReference type="ARBA" id="ARBA00023054"/>
    </source>
</evidence>
<keyword evidence="3 5" id="KW-0175">Coiled coil</keyword>
<dbReference type="GO" id="GO:0071973">
    <property type="term" value="P:bacterial-type flagellum-dependent cell motility"/>
    <property type="evidence" value="ECO:0007669"/>
    <property type="project" value="TreeGrafter"/>
</dbReference>
<keyword evidence="9" id="KW-1185">Reference proteome</keyword>
<evidence type="ECO:0000256" key="4">
    <source>
        <dbReference type="ARBA" id="ARBA00023143"/>
    </source>
</evidence>
<dbReference type="InterPro" id="IPR040026">
    <property type="entry name" value="FliD"/>
</dbReference>
<keyword evidence="5" id="KW-0964">Secreted</keyword>
<dbReference type="GO" id="GO:0009424">
    <property type="term" value="C:bacterial-type flagellum hook"/>
    <property type="evidence" value="ECO:0007669"/>
    <property type="project" value="UniProtKB-UniRule"/>
</dbReference>
<dbReference type="KEGG" id="lant:TUM19329_16350"/>
<comment type="similarity">
    <text evidence="1 5">Belongs to the FliD family.</text>
</comment>
<dbReference type="EMBL" id="AP022839">
    <property type="protein sequence ID" value="BCA95274.1"/>
    <property type="molecule type" value="Genomic_DNA"/>
</dbReference>
<keyword evidence="8" id="KW-0966">Cell projection</keyword>
<keyword evidence="8" id="KW-0969">Cilium</keyword>
<dbReference type="RefSeq" id="WP_173236915.1">
    <property type="nucleotide sequence ID" value="NZ_AP022839.1"/>
</dbReference>
<dbReference type="PANTHER" id="PTHR30288">
    <property type="entry name" value="FLAGELLAR CAP/ASSEMBLY PROTEIN FLID"/>
    <property type="match status" value="1"/>
</dbReference>
<evidence type="ECO:0000256" key="2">
    <source>
        <dbReference type="ARBA" id="ARBA00011255"/>
    </source>
</evidence>
<evidence type="ECO:0000313" key="8">
    <source>
        <dbReference type="EMBL" id="BCA95274.1"/>
    </source>
</evidence>
<dbReference type="Proteomes" id="UP000502894">
    <property type="component" value="Chromosome"/>
</dbReference>
<comment type="subcellular location">
    <subcellularLocation>
        <location evidence="5">Secreted</location>
    </subcellularLocation>
    <subcellularLocation>
        <location evidence="5">Bacterial flagellum</location>
    </subcellularLocation>
</comment>
<feature type="domain" description="Flagellar hook-associated protein 2 N-terminal" evidence="6">
    <location>
        <begin position="10"/>
        <end position="107"/>
    </location>
</feature>
<protein>
    <recommendedName>
        <fullName evidence="5">Flagellar hook-associated protein 2</fullName>
        <shortName evidence="5">HAP2</shortName>
    </recommendedName>
    <alternativeName>
        <fullName evidence="5">Flagellar cap protein</fullName>
    </alternativeName>
</protein>
<name>A0A6F8T3L1_9GAMM</name>
<dbReference type="GO" id="GO:0009421">
    <property type="term" value="C:bacterial-type flagellum filament cap"/>
    <property type="evidence" value="ECO:0007669"/>
    <property type="project" value="InterPro"/>
</dbReference>
<dbReference type="InterPro" id="IPR010810">
    <property type="entry name" value="Flagellin_hook_IN_motif"/>
</dbReference>
<dbReference type="AlphaFoldDB" id="A0A6F8T3L1"/>
<dbReference type="Pfam" id="PF07196">
    <property type="entry name" value="Flagellin_IN"/>
    <property type="match status" value="1"/>
</dbReference>
<dbReference type="GO" id="GO:0005576">
    <property type="term" value="C:extracellular region"/>
    <property type="evidence" value="ECO:0007669"/>
    <property type="project" value="UniProtKB-SubCell"/>
</dbReference>
<comment type="function">
    <text evidence="5">Required for morphogenesis and for the elongation of the flagellar filament by facilitating polymerization of the flagellin monomers at the tip of growing filament. Forms a capping structure, which prevents flagellin subunits (transported through the central channel of the flagellum) from leaking out without polymerization at the distal end.</text>
</comment>
<dbReference type="InterPro" id="IPR003481">
    <property type="entry name" value="FliD_N"/>
</dbReference>
<dbReference type="PANTHER" id="PTHR30288:SF0">
    <property type="entry name" value="FLAGELLAR HOOK-ASSOCIATED PROTEIN 2"/>
    <property type="match status" value="1"/>
</dbReference>
<dbReference type="Pfam" id="PF02465">
    <property type="entry name" value="FliD_N"/>
    <property type="match status" value="1"/>
</dbReference>
<feature type="domain" description="Flagellar hook-associated protein 2 C-terminal" evidence="7">
    <location>
        <begin position="224"/>
        <end position="525"/>
    </location>
</feature>
<reference evidence="8" key="1">
    <citation type="journal article" date="2020" name="Microbiol. Resour. Announc.">
        <title>Complete Genome Sequence of Novel Psychrotolerant Legionella Strain TUM19329, Isolated from Antarctic Lake Sediment.</title>
        <authorList>
            <person name="Shimada S."/>
            <person name="Nakai R."/>
            <person name="Aoki K."/>
            <person name="Shimoeda N."/>
            <person name="Ohno G."/>
            <person name="Miyazaki Y."/>
            <person name="Kudoh S."/>
            <person name="Imura S."/>
            <person name="Watanabe K."/>
            <person name="Ishii Y."/>
            <person name="Tateda K."/>
        </authorList>
    </citation>
    <scope>NUCLEOTIDE SEQUENCE [LARGE SCALE GENOMIC DNA]</scope>
    <source>
        <strain evidence="8">TUM19329</strain>
    </source>
</reference>
<organism evidence="8 9">
    <name type="scientific">Legionella antarctica</name>
    <dbReference type="NCBI Taxonomy" id="2708020"/>
    <lineage>
        <taxon>Bacteria</taxon>
        <taxon>Pseudomonadati</taxon>
        <taxon>Pseudomonadota</taxon>
        <taxon>Gammaproteobacteria</taxon>
        <taxon>Legionellales</taxon>
        <taxon>Legionellaceae</taxon>
        <taxon>Legionella</taxon>
    </lineage>
</organism>
<evidence type="ECO:0000259" key="7">
    <source>
        <dbReference type="Pfam" id="PF07195"/>
    </source>
</evidence>
<dbReference type="GO" id="GO:0007155">
    <property type="term" value="P:cell adhesion"/>
    <property type="evidence" value="ECO:0007669"/>
    <property type="project" value="InterPro"/>
</dbReference>
<evidence type="ECO:0000256" key="5">
    <source>
        <dbReference type="RuleBase" id="RU362066"/>
    </source>
</evidence>
<dbReference type="InterPro" id="IPR010809">
    <property type="entry name" value="FliD_C"/>
</dbReference>
<feature type="coiled-coil region" evidence="5">
    <location>
        <begin position="467"/>
        <end position="494"/>
    </location>
</feature>
<evidence type="ECO:0000313" key="9">
    <source>
        <dbReference type="Proteomes" id="UP000502894"/>
    </source>
</evidence>